<feature type="compositionally biased region" description="Basic and acidic residues" evidence="1">
    <location>
        <begin position="36"/>
        <end position="45"/>
    </location>
</feature>
<evidence type="ECO:0000256" key="1">
    <source>
        <dbReference type="SAM" id="MobiDB-lite"/>
    </source>
</evidence>
<feature type="region of interest" description="Disordered" evidence="1">
    <location>
        <begin position="218"/>
        <end position="245"/>
    </location>
</feature>
<keyword evidence="3" id="KW-1185">Reference proteome</keyword>
<feature type="compositionally biased region" description="Polar residues" evidence="1">
    <location>
        <begin position="156"/>
        <end position="167"/>
    </location>
</feature>
<dbReference type="AlphaFoldDB" id="A0AA39IE91"/>
<gene>
    <name evidence="2" type="ORF">EV421DRAFT_1914749</name>
</gene>
<feature type="compositionally biased region" description="Polar residues" evidence="1">
    <location>
        <begin position="81"/>
        <end position="97"/>
    </location>
</feature>
<feature type="region of interest" description="Disordered" evidence="1">
    <location>
        <begin position="1"/>
        <end position="97"/>
    </location>
</feature>
<evidence type="ECO:0000313" key="3">
    <source>
        <dbReference type="Proteomes" id="UP001175226"/>
    </source>
</evidence>
<evidence type="ECO:0000313" key="2">
    <source>
        <dbReference type="EMBL" id="KAK0421931.1"/>
    </source>
</evidence>
<proteinExistence type="predicted"/>
<accession>A0AA39IE91</accession>
<dbReference type="EMBL" id="JAUEPT010000258">
    <property type="protein sequence ID" value="KAK0421931.1"/>
    <property type="molecule type" value="Genomic_DNA"/>
</dbReference>
<sequence length="722" mass="80578">MNTHNTPVSFSSAIPRSDNKSFPSSRSFQFVPPQELSHDGADPFRHMKRREAKNSPRQGRKDQPCATSSIPKSEGDISRPSPLQSTASSTLPVDSSSVIRESSRLDGHTINSVSIGVPVSPTMGTGKRIPGGASRYKLVPPHQLVRDEPDEPLTPISHSPENGQDQEATGELCTLPMPDRSFLESTPTTNILRMSDSAAANKQYSSRLSVLGATKDAASTNVVGGDPVPPVDSIPSTRQASSPSIVNRNTLLGRLPTRFDTTTEAVGLNNGEVRVVENLASGTQLEQHRDGVGFPAVTSIIESPHLDRKSTWNYEAPLLGYEAVEYRCFKYQMHVGDIPMLTLRGLEAKFDNADVMQHLRLHEFPECILGIRMLPQSETLVNLNNAAPGSIMIGENKPSLTLESGKFLGIRHLYKIVEAFPDVLDLKVRHVLLETRAGLEHGPRRFNHITHLEMFDMQFNSVDIIVYLLRSMPSLTTCSLRMIFIHFKCENGIGRCFTEGDTLKLTDICVHGRDAHSMGKLEKLLFCPVGLNDLEASLFNKSAVENFEIRGPVWDGIEPYGIGRVYNVNLPPLMNRYAPSYLTVDHLDIVSIPTFISFKNLQVIKIIIMLSLSCIDSSAWGVLLSDAPVLEKIELNILWGERNDLWYDRWIPVLKQLDYTLRFSPADWFPALKTMSLQTCNFPSNVNIVRDAFPNVFFDDPSEYNEPDSHYTFHVVYKYDQM</sequence>
<feature type="region of interest" description="Disordered" evidence="1">
    <location>
        <begin position="111"/>
        <end position="168"/>
    </location>
</feature>
<organism evidence="2 3">
    <name type="scientific">Armillaria borealis</name>
    <dbReference type="NCBI Taxonomy" id="47425"/>
    <lineage>
        <taxon>Eukaryota</taxon>
        <taxon>Fungi</taxon>
        <taxon>Dikarya</taxon>
        <taxon>Basidiomycota</taxon>
        <taxon>Agaricomycotina</taxon>
        <taxon>Agaricomycetes</taxon>
        <taxon>Agaricomycetidae</taxon>
        <taxon>Agaricales</taxon>
        <taxon>Marasmiineae</taxon>
        <taxon>Physalacriaceae</taxon>
        <taxon>Armillaria</taxon>
    </lineage>
</organism>
<protein>
    <submittedName>
        <fullName evidence="2">Uncharacterized protein</fullName>
    </submittedName>
</protein>
<feature type="compositionally biased region" description="Polar residues" evidence="1">
    <location>
        <begin position="234"/>
        <end position="245"/>
    </location>
</feature>
<reference evidence="2" key="1">
    <citation type="submission" date="2023-06" db="EMBL/GenBank/DDBJ databases">
        <authorList>
            <consortium name="Lawrence Berkeley National Laboratory"/>
            <person name="Ahrendt S."/>
            <person name="Sahu N."/>
            <person name="Indic B."/>
            <person name="Wong-Bajracharya J."/>
            <person name="Merenyi Z."/>
            <person name="Ke H.-M."/>
            <person name="Monk M."/>
            <person name="Kocsube S."/>
            <person name="Drula E."/>
            <person name="Lipzen A."/>
            <person name="Balint B."/>
            <person name="Henrissat B."/>
            <person name="Andreopoulos B."/>
            <person name="Martin F.M."/>
            <person name="Harder C.B."/>
            <person name="Rigling D."/>
            <person name="Ford K.L."/>
            <person name="Foster G.D."/>
            <person name="Pangilinan J."/>
            <person name="Papanicolaou A."/>
            <person name="Barry K."/>
            <person name="LaButti K."/>
            <person name="Viragh M."/>
            <person name="Koriabine M."/>
            <person name="Yan M."/>
            <person name="Riley R."/>
            <person name="Champramary S."/>
            <person name="Plett K.L."/>
            <person name="Tsai I.J."/>
            <person name="Slot J."/>
            <person name="Sipos G."/>
            <person name="Plett J."/>
            <person name="Nagy L.G."/>
            <person name="Grigoriev I.V."/>
        </authorList>
    </citation>
    <scope>NUCLEOTIDE SEQUENCE</scope>
    <source>
        <strain evidence="2">FPL87.14</strain>
    </source>
</reference>
<comment type="caution">
    <text evidence="2">The sequence shown here is derived from an EMBL/GenBank/DDBJ whole genome shotgun (WGS) entry which is preliminary data.</text>
</comment>
<dbReference type="Proteomes" id="UP001175226">
    <property type="component" value="Unassembled WGS sequence"/>
</dbReference>
<name>A0AA39IE91_9AGAR</name>
<feature type="compositionally biased region" description="Polar residues" evidence="1">
    <location>
        <begin position="1"/>
        <end position="28"/>
    </location>
</feature>